<feature type="chain" id="PRO_5028939455" evidence="9">
    <location>
        <begin position="21"/>
        <end position="476"/>
    </location>
</feature>
<evidence type="ECO:0000256" key="4">
    <source>
        <dbReference type="ARBA" id="ARBA00022960"/>
    </source>
</evidence>
<keyword evidence="6 7" id="KW-0961">Cell wall biogenesis/degradation</keyword>
<dbReference type="GO" id="GO:0008360">
    <property type="term" value="P:regulation of cell shape"/>
    <property type="evidence" value="ECO:0007669"/>
    <property type="project" value="UniProtKB-UniRule"/>
</dbReference>
<dbReference type="InterPro" id="IPR038063">
    <property type="entry name" value="Transpep_catalytic_dom"/>
</dbReference>
<dbReference type="GO" id="GO:0009252">
    <property type="term" value="P:peptidoglycan biosynthetic process"/>
    <property type="evidence" value="ECO:0007669"/>
    <property type="project" value="UniProtKB-UniPathway"/>
</dbReference>
<evidence type="ECO:0000256" key="5">
    <source>
        <dbReference type="ARBA" id="ARBA00022984"/>
    </source>
</evidence>
<dbReference type="GO" id="GO:0004180">
    <property type="term" value="F:carboxypeptidase activity"/>
    <property type="evidence" value="ECO:0007669"/>
    <property type="project" value="UniProtKB-ARBA"/>
</dbReference>
<dbReference type="PANTHER" id="PTHR41533">
    <property type="entry name" value="L,D-TRANSPEPTIDASE HI_1667-RELATED"/>
    <property type="match status" value="1"/>
</dbReference>
<evidence type="ECO:0000256" key="6">
    <source>
        <dbReference type="ARBA" id="ARBA00023316"/>
    </source>
</evidence>
<dbReference type="InterPro" id="IPR052905">
    <property type="entry name" value="LD-transpeptidase_YkuD-like"/>
</dbReference>
<sequence length="476" mass="52718">MTFRKTLLALSALTVPAAAAAQYGMPWPAPPPPPMPMPIPRAPVAEPWQVRPQPFPQQQQQRRAQPRGDASRAPALEPIDLPPAIEQGVDMIYIDEELVPRAALDKGMLHDISMDEWSGAPVDMFVPVNPIYTDLRRGLVRYQQRWADLPQIAIPAGPSLKAGATGERVSLLRQRLGLAPGGNFDAALAAQVKEFQQVHGLKADGVAGAGTIDALNRGARYYEQLVMINMERAKRLPAPQEQSKYAVVDSGGARLLMYENGRVVDSMKVIVGAKATATPMMAAYIRFASVNPYWNVPPELVTNLIGPRVVAQGVSYLTDREYQVLSDWSENPRVLDPHTIDWNAVVAGRQEVRLRRLPSPANSMGMVKYMLPNYFGIYLHDTPEKSHFAKGDQWISNGCVRLEDAQRFGRWLFGSMPKGSNPKVEEDIHLPQPVPVYMTYLTAAATPNGIQFRADPYGKDAHLMERFGSRMVAGRR</sequence>
<dbReference type="Pfam" id="PF03734">
    <property type="entry name" value="YkuD"/>
    <property type="match status" value="1"/>
</dbReference>
<dbReference type="InterPro" id="IPR036365">
    <property type="entry name" value="PGBD-like_sf"/>
</dbReference>
<dbReference type="Gene3D" id="1.10.101.10">
    <property type="entry name" value="PGBD-like superfamily/PGBD"/>
    <property type="match status" value="1"/>
</dbReference>
<reference evidence="11 12" key="1">
    <citation type="submission" date="2020-08" db="EMBL/GenBank/DDBJ databases">
        <title>Genome sequence of Sphingomonas lutea KCTC 23642T.</title>
        <authorList>
            <person name="Hyun D.-W."/>
            <person name="Bae J.-W."/>
        </authorList>
    </citation>
    <scope>NUCLEOTIDE SEQUENCE [LARGE SCALE GENOMIC DNA]</scope>
    <source>
        <strain evidence="11 12">KCTC 23642</strain>
    </source>
</reference>
<accession>A0A7G9SFS8</accession>
<dbReference type="InterPro" id="IPR002477">
    <property type="entry name" value="Peptidoglycan-bd-like"/>
</dbReference>
<keyword evidence="3" id="KW-0808">Transferase</keyword>
<dbReference type="PANTHER" id="PTHR41533:SF2">
    <property type="entry name" value="BLR7131 PROTEIN"/>
    <property type="match status" value="1"/>
</dbReference>
<evidence type="ECO:0000313" key="12">
    <source>
        <dbReference type="Proteomes" id="UP000515971"/>
    </source>
</evidence>
<feature type="domain" description="L,D-TPase catalytic" evidence="10">
    <location>
        <begin position="244"/>
        <end position="425"/>
    </location>
</feature>
<evidence type="ECO:0000256" key="9">
    <source>
        <dbReference type="SAM" id="SignalP"/>
    </source>
</evidence>
<evidence type="ECO:0000256" key="3">
    <source>
        <dbReference type="ARBA" id="ARBA00022679"/>
    </source>
</evidence>
<comment type="pathway">
    <text evidence="1 7">Cell wall biogenesis; peptidoglycan biosynthesis.</text>
</comment>
<evidence type="ECO:0000313" key="11">
    <source>
        <dbReference type="EMBL" id="QNN66703.1"/>
    </source>
</evidence>
<comment type="similarity">
    <text evidence="2">Belongs to the YkuD family.</text>
</comment>
<keyword evidence="9" id="KW-0732">Signal</keyword>
<dbReference type="UniPathway" id="UPA00219"/>
<dbReference type="InterPro" id="IPR036366">
    <property type="entry name" value="PGBDSf"/>
</dbReference>
<protein>
    <submittedName>
        <fullName evidence="11">L,D-transpeptidase family protein</fullName>
    </submittedName>
</protein>
<dbReference type="Proteomes" id="UP000515971">
    <property type="component" value="Chromosome"/>
</dbReference>
<feature type="active site" description="Nucleophile" evidence="7">
    <location>
        <position position="399"/>
    </location>
</feature>
<feature type="region of interest" description="Disordered" evidence="8">
    <location>
        <begin position="53"/>
        <end position="77"/>
    </location>
</feature>
<dbReference type="Gene3D" id="2.40.440.10">
    <property type="entry name" value="L,D-transpeptidase catalytic domain-like"/>
    <property type="match status" value="1"/>
</dbReference>
<dbReference type="SUPFAM" id="SSF141523">
    <property type="entry name" value="L,D-transpeptidase catalytic domain-like"/>
    <property type="match status" value="1"/>
</dbReference>
<dbReference type="GO" id="GO:0071555">
    <property type="term" value="P:cell wall organization"/>
    <property type="evidence" value="ECO:0007669"/>
    <property type="project" value="UniProtKB-UniRule"/>
</dbReference>
<dbReference type="PROSITE" id="PS52029">
    <property type="entry name" value="LD_TPASE"/>
    <property type="match status" value="1"/>
</dbReference>
<proteinExistence type="inferred from homology"/>
<dbReference type="KEGG" id="slut:H9L13_08390"/>
<dbReference type="Pfam" id="PF01471">
    <property type="entry name" value="PG_binding_1"/>
    <property type="match status" value="1"/>
</dbReference>
<dbReference type="RefSeq" id="WP_187537295.1">
    <property type="nucleotide sequence ID" value="NZ_BAABJT010000001.1"/>
</dbReference>
<dbReference type="InterPro" id="IPR005490">
    <property type="entry name" value="LD_TPept_cat_dom"/>
</dbReference>
<feature type="active site" description="Proton donor/acceptor" evidence="7">
    <location>
        <position position="380"/>
    </location>
</feature>
<evidence type="ECO:0000256" key="1">
    <source>
        <dbReference type="ARBA" id="ARBA00004752"/>
    </source>
</evidence>
<keyword evidence="4 7" id="KW-0133">Cell shape</keyword>
<organism evidence="11 12">
    <name type="scientific">Sphingomonas lutea</name>
    <dbReference type="NCBI Taxonomy" id="1045317"/>
    <lineage>
        <taxon>Bacteria</taxon>
        <taxon>Pseudomonadati</taxon>
        <taxon>Pseudomonadota</taxon>
        <taxon>Alphaproteobacteria</taxon>
        <taxon>Sphingomonadales</taxon>
        <taxon>Sphingomonadaceae</taxon>
        <taxon>Sphingomonas</taxon>
    </lineage>
</organism>
<feature type="compositionally biased region" description="Low complexity" evidence="8">
    <location>
        <begin position="53"/>
        <end position="63"/>
    </location>
</feature>
<dbReference type="EMBL" id="CP060718">
    <property type="protein sequence ID" value="QNN66703.1"/>
    <property type="molecule type" value="Genomic_DNA"/>
</dbReference>
<name>A0A7G9SFS8_9SPHN</name>
<dbReference type="CDD" id="cd16913">
    <property type="entry name" value="YkuD_like"/>
    <property type="match status" value="1"/>
</dbReference>
<evidence type="ECO:0000256" key="2">
    <source>
        <dbReference type="ARBA" id="ARBA00005992"/>
    </source>
</evidence>
<dbReference type="GO" id="GO:0016740">
    <property type="term" value="F:transferase activity"/>
    <property type="evidence" value="ECO:0007669"/>
    <property type="project" value="UniProtKB-KW"/>
</dbReference>
<evidence type="ECO:0000259" key="10">
    <source>
        <dbReference type="PROSITE" id="PS52029"/>
    </source>
</evidence>
<evidence type="ECO:0000256" key="7">
    <source>
        <dbReference type="PROSITE-ProRule" id="PRU01373"/>
    </source>
</evidence>
<dbReference type="SUPFAM" id="SSF47090">
    <property type="entry name" value="PGBD-like"/>
    <property type="match status" value="1"/>
</dbReference>
<dbReference type="AlphaFoldDB" id="A0A7G9SFS8"/>
<keyword evidence="12" id="KW-1185">Reference proteome</keyword>
<keyword evidence="5 7" id="KW-0573">Peptidoglycan synthesis</keyword>
<feature type="signal peptide" evidence="9">
    <location>
        <begin position="1"/>
        <end position="20"/>
    </location>
</feature>
<evidence type="ECO:0000256" key="8">
    <source>
        <dbReference type="SAM" id="MobiDB-lite"/>
    </source>
</evidence>
<gene>
    <name evidence="11" type="ORF">H9L13_08390</name>
</gene>